<dbReference type="Pfam" id="PF00563">
    <property type="entry name" value="EAL"/>
    <property type="match status" value="1"/>
</dbReference>
<reference evidence="2 3" key="1">
    <citation type="submission" date="2022-10" db="EMBL/GenBank/DDBJ databases">
        <title>Alteromonas sp. chi3 Genome sequencing.</title>
        <authorList>
            <person name="Park S."/>
        </authorList>
    </citation>
    <scope>NUCLEOTIDE SEQUENCE [LARGE SCALE GENOMIC DNA]</scope>
    <source>
        <strain evidence="3">chi3</strain>
    </source>
</reference>
<dbReference type="PROSITE" id="PS50883">
    <property type="entry name" value="EAL"/>
    <property type="match status" value="1"/>
</dbReference>
<dbReference type="EMBL" id="JAQQXP010000002">
    <property type="protein sequence ID" value="MDC8831918.1"/>
    <property type="molecule type" value="Genomic_DNA"/>
</dbReference>
<dbReference type="InterPro" id="IPR001633">
    <property type="entry name" value="EAL_dom"/>
</dbReference>
<gene>
    <name evidence="2" type="ORF">OIK42_14260</name>
</gene>
<dbReference type="Gene3D" id="3.20.20.450">
    <property type="entry name" value="EAL domain"/>
    <property type="match status" value="1"/>
</dbReference>
<keyword evidence="3" id="KW-1185">Reference proteome</keyword>
<dbReference type="PANTHER" id="PTHR33121:SF70">
    <property type="entry name" value="SIGNALING PROTEIN YKOW"/>
    <property type="match status" value="1"/>
</dbReference>
<name>A0ABT5L4E1_9ALTE</name>
<dbReference type="InterPro" id="IPR035919">
    <property type="entry name" value="EAL_sf"/>
</dbReference>
<organism evidence="2 3">
    <name type="scientific">Alteromonas gilva</name>
    <dbReference type="NCBI Taxonomy" id="2987522"/>
    <lineage>
        <taxon>Bacteria</taxon>
        <taxon>Pseudomonadati</taxon>
        <taxon>Pseudomonadota</taxon>
        <taxon>Gammaproteobacteria</taxon>
        <taxon>Alteromonadales</taxon>
        <taxon>Alteromonadaceae</taxon>
        <taxon>Alteromonas/Salinimonas group</taxon>
        <taxon>Alteromonas</taxon>
    </lineage>
</organism>
<dbReference type="InterPro" id="IPR050706">
    <property type="entry name" value="Cyclic-di-GMP_PDE-like"/>
</dbReference>
<comment type="caution">
    <text evidence="2">The sequence shown here is derived from an EMBL/GenBank/DDBJ whole genome shotgun (WGS) entry which is preliminary data.</text>
</comment>
<feature type="domain" description="EAL" evidence="1">
    <location>
        <begin position="1"/>
        <end position="108"/>
    </location>
</feature>
<evidence type="ECO:0000259" key="1">
    <source>
        <dbReference type="PROSITE" id="PS50883"/>
    </source>
</evidence>
<dbReference type="PANTHER" id="PTHR33121">
    <property type="entry name" value="CYCLIC DI-GMP PHOSPHODIESTERASE PDEF"/>
    <property type="match status" value="1"/>
</dbReference>
<dbReference type="Proteomes" id="UP001218788">
    <property type="component" value="Unassembled WGS sequence"/>
</dbReference>
<evidence type="ECO:0000313" key="2">
    <source>
        <dbReference type="EMBL" id="MDC8831918.1"/>
    </source>
</evidence>
<sequence length="111" mass="12259">MKRLLITSVIVFWIAIWLALTLSSFILKRAEEINNTLADLDTSKGHRAIVSAALTLADSFDCDINAEGVEKTHHAEFIISMGCFIGLGYYFAKPMPEDQIKTMIKAGSVLP</sequence>
<accession>A0ABT5L4E1</accession>
<evidence type="ECO:0000313" key="3">
    <source>
        <dbReference type="Proteomes" id="UP001218788"/>
    </source>
</evidence>
<proteinExistence type="predicted"/>
<dbReference type="SUPFAM" id="SSF141868">
    <property type="entry name" value="EAL domain-like"/>
    <property type="match status" value="1"/>
</dbReference>
<protein>
    <submittedName>
        <fullName evidence="2">EAL domain-containing protein</fullName>
    </submittedName>
</protein>
<dbReference type="RefSeq" id="WP_273641700.1">
    <property type="nucleotide sequence ID" value="NZ_JAQQXP010000002.1"/>
</dbReference>